<reference evidence="3" key="1">
    <citation type="journal article" date="2023" name="Proc. Natl. Acad. Sci. U.S.A.">
        <title>Genomic and structural basis for evolution of tropane alkaloid biosynthesis.</title>
        <authorList>
            <person name="Wanga Y.-J."/>
            <person name="Taina T."/>
            <person name="Yua J.-Y."/>
            <person name="Lia J."/>
            <person name="Xua B."/>
            <person name="Chenc J."/>
            <person name="D'Auriad J.C."/>
            <person name="Huanga J.-P."/>
            <person name="Huanga S.-X."/>
        </authorList>
    </citation>
    <scope>NUCLEOTIDE SEQUENCE [LARGE SCALE GENOMIC DNA]</scope>
    <source>
        <strain evidence="3">cv. KIB-2019</strain>
    </source>
</reference>
<accession>A0A9Q1LS40</accession>
<dbReference type="PANTHER" id="PTHR38221">
    <property type="entry name" value="BNAA04G14260D PROTEIN"/>
    <property type="match status" value="1"/>
</dbReference>
<organism evidence="2 3">
    <name type="scientific">Anisodus acutangulus</name>
    <dbReference type="NCBI Taxonomy" id="402998"/>
    <lineage>
        <taxon>Eukaryota</taxon>
        <taxon>Viridiplantae</taxon>
        <taxon>Streptophyta</taxon>
        <taxon>Embryophyta</taxon>
        <taxon>Tracheophyta</taxon>
        <taxon>Spermatophyta</taxon>
        <taxon>Magnoliopsida</taxon>
        <taxon>eudicotyledons</taxon>
        <taxon>Gunneridae</taxon>
        <taxon>Pentapetalae</taxon>
        <taxon>asterids</taxon>
        <taxon>lamiids</taxon>
        <taxon>Solanales</taxon>
        <taxon>Solanaceae</taxon>
        <taxon>Solanoideae</taxon>
        <taxon>Hyoscyameae</taxon>
        <taxon>Anisodus</taxon>
    </lineage>
</organism>
<name>A0A9Q1LS40_9SOLA</name>
<comment type="caution">
    <text evidence="2">The sequence shown here is derived from an EMBL/GenBank/DDBJ whole genome shotgun (WGS) entry which is preliminary data.</text>
</comment>
<protein>
    <submittedName>
        <fullName evidence="2">Uncharacterized protein</fullName>
    </submittedName>
</protein>
<evidence type="ECO:0000256" key="1">
    <source>
        <dbReference type="SAM" id="MobiDB-lite"/>
    </source>
</evidence>
<evidence type="ECO:0000313" key="2">
    <source>
        <dbReference type="EMBL" id="KAJ8543520.1"/>
    </source>
</evidence>
<evidence type="ECO:0000313" key="3">
    <source>
        <dbReference type="Proteomes" id="UP001152561"/>
    </source>
</evidence>
<gene>
    <name evidence="2" type="ORF">K7X08_006043</name>
</gene>
<dbReference type="AlphaFoldDB" id="A0A9Q1LS40"/>
<dbReference type="PANTHER" id="PTHR38221:SF1">
    <property type="entry name" value="OVULE PROTEIN"/>
    <property type="match status" value="1"/>
</dbReference>
<dbReference type="EMBL" id="JAJAGQ010000014">
    <property type="protein sequence ID" value="KAJ8543520.1"/>
    <property type="molecule type" value="Genomic_DNA"/>
</dbReference>
<proteinExistence type="predicted"/>
<dbReference type="OrthoDB" id="1557914at2759"/>
<dbReference type="Proteomes" id="UP001152561">
    <property type="component" value="Unassembled WGS sequence"/>
</dbReference>
<keyword evidence="3" id="KW-1185">Reference proteome</keyword>
<feature type="region of interest" description="Disordered" evidence="1">
    <location>
        <begin position="73"/>
        <end position="101"/>
    </location>
</feature>
<sequence>MDKTDGHFAGIITAADEEELRNCPFTVEFENFPESSAPPSSSPVPSEQFGIIMLSLPVSDSIDQNFLRKNEQLQTPPEHHNSQTYVPVSDDQRPNTATAVDSLDNVSAGKDTAVDYGDDTGAQVRVDLGKDNDNLGFPKPGEIKVNRSHGDYRLDRFDEIEYSEGDFDEPLRKRIRICEKNLPMQSSIPQIVVNIDAEITDLEGEVVDNNRIKRNVDFAVTESEDAENHVVPGKKHANGIKKNCTAGVDRSIRERRELPLWMRGGEKNGKVEDVGRKTMKKEQFKDIIEVIMEVFVKKNGESKYADFLETAKKRDMFFPRPRWWPPELYVD</sequence>